<evidence type="ECO:0000313" key="3">
    <source>
        <dbReference type="Proteomes" id="UP001368500"/>
    </source>
</evidence>
<feature type="region of interest" description="Disordered" evidence="1">
    <location>
        <begin position="1"/>
        <end position="20"/>
    </location>
</feature>
<dbReference type="EMBL" id="JBBUTF010000002">
    <property type="protein sequence ID" value="MEK8024578.1"/>
    <property type="molecule type" value="Genomic_DNA"/>
</dbReference>
<proteinExistence type="predicted"/>
<keyword evidence="3" id="KW-1185">Reference proteome</keyword>
<name>A0ABU9B3Y0_9BURK</name>
<gene>
    <name evidence="2" type="ORF">AACH11_01175</name>
</gene>
<dbReference type="RefSeq" id="WP_341372358.1">
    <property type="nucleotide sequence ID" value="NZ_JBBUTF010000002.1"/>
</dbReference>
<dbReference type="Proteomes" id="UP001368500">
    <property type="component" value="Unassembled WGS sequence"/>
</dbReference>
<comment type="caution">
    <text evidence="2">The sequence shown here is derived from an EMBL/GenBank/DDBJ whole genome shotgun (WGS) entry which is preliminary data.</text>
</comment>
<evidence type="ECO:0000313" key="2">
    <source>
        <dbReference type="EMBL" id="MEK8024578.1"/>
    </source>
</evidence>
<feature type="compositionally biased region" description="Basic and acidic residues" evidence="1">
    <location>
        <begin position="1"/>
        <end position="12"/>
    </location>
</feature>
<organism evidence="2 3">
    <name type="scientific">Pseudaquabacterium rugosum</name>
    <dbReference type="NCBI Taxonomy" id="2984194"/>
    <lineage>
        <taxon>Bacteria</taxon>
        <taxon>Pseudomonadati</taxon>
        <taxon>Pseudomonadota</taxon>
        <taxon>Betaproteobacteria</taxon>
        <taxon>Burkholderiales</taxon>
        <taxon>Sphaerotilaceae</taxon>
        <taxon>Pseudaquabacterium</taxon>
    </lineage>
</organism>
<accession>A0ABU9B3Y0</accession>
<sequence length="122" mass="13266">MTSDHSTSDHDSSTSASTDTRDPLTLRLMTRLADALAWAVGLHRDITRVPLTDEEAEELGLPEGASVPAVYASPLGGLSWWVLDAWTDEGDGKPGDQCLNVYALGVWVRVFSEARRPREVTA</sequence>
<evidence type="ECO:0000256" key="1">
    <source>
        <dbReference type="SAM" id="MobiDB-lite"/>
    </source>
</evidence>
<protein>
    <submittedName>
        <fullName evidence="2">Uncharacterized protein</fullName>
    </submittedName>
</protein>
<reference evidence="2 3" key="1">
    <citation type="submission" date="2024-04" db="EMBL/GenBank/DDBJ databases">
        <title>Novel species of the genus Ideonella isolated from streams.</title>
        <authorList>
            <person name="Lu H."/>
        </authorList>
    </citation>
    <scope>NUCLEOTIDE SEQUENCE [LARGE SCALE GENOMIC DNA]</scope>
    <source>
        <strain evidence="2 3">BYS139W</strain>
    </source>
</reference>